<evidence type="ECO:0000313" key="1">
    <source>
        <dbReference type="EMBL" id="GIY86111.1"/>
    </source>
</evidence>
<proteinExistence type="predicted"/>
<name>A0AAV4WUE0_CAEEX</name>
<organism evidence="1 2">
    <name type="scientific">Caerostris extrusa</name>
    <name type="common">Bark spider</name>
    <name type="synonym">Caerostris bankana</name>
    <dbReference type="NCBI Taxonomy" id="172846"/>
    <lineage>
        <taxon>Eukaryota</taxon>
        <taxon>Metazoa</taxon>
        <taxon>Ecdysozoa</taxon>
        <taxon>Arthropoda</taxon>
        <taxon>Chelicerata</taxon>
        <taxon>Arachnida</taxon>
        <taxon>Araneae</taxon>
        <taxon>Araneomorphae</taxon>
        <taxon>Entelegynae</taxon>
        <taxon>Araneoidea</taxon>
        <taxon>Araneidae</taxon>
        <taxon>Caerostris</taxon>
    </lineage>
</organism>
<accession>A0AAV4WUE0</accession>
<dbReference type="AlphaFoldDB" id="A0AAV4WUE0"/>
<dbReference type="Proteomes" id="UP001054945">
    <property type="component" value="Unassembled WGS sequence"/>
</dbReference>
<protein>
    <submittedName>
        <fullName evidence="1">Uncharacterized protein</fullName>
    </submittedName>
</protein>
<reference evidence="1 2" key="1">
    <citation type="submission" date="2021-06" db="EMBL/GenBank/DDBJ databases">
        <title>Caerostris extrusa draft genome.</title>
        <authorList>
            <person name="Kono N."/>
            <person name="Arakawa K."/>
        </authorList>
    </citation>
    <scope>NUCLEOTIDE SEQUENCE [LARGE SCALE GENOMIC DNA]</scope>
</reference>
<sequence length="217" mass="25319">MTRRQWCRNLQQIKELAHCGNLFSETDRRNNRDCLEDAILTKPPQDENDIKNYDETFKGKLGYFNEIPFPKSALGARFSHYDGAEKHRNDMHKYVGSYKGDLGYFHDRPFPTSELGAKFEYADLVQNGFVPQDISELNHVNWWKKRFPGKMLLNSRVLPSKDNKLPNNNFIYMMPTGIKKRDYTAAQLVNMLKALAKARRQRQIRITGKGLRFGISK</sequence>
<evidence type="ECO:0000313" key="2">
    <source>
        <dbReference type="Proteomes" id="UP001054945"/>
    </source>
</evidence>
<gene>
    <name evidence="1" type="primary">AVEN_189327_1</name>
    <name evidence="1" type="ORF">CEXT_458011</name>
</gene>
<dbReference type="EMBL" id="BPLR01016743">
    <property type="protein sequence ID" value="GIY86111.1"/>
    <property type="molecule type" value="Genomic_DNA"/>
</dbReference>
<comment type="caution">
    <text evidence="1">The sequence shown here is derived from an EMBL/GenBank/DDBJ whole genome shotgun (WGS) entry which is preliminary data.</text>
</comment>
<keyword evidence="2" id="KW-1185">Reference proteome</keyword>